<dbReference type="EMBL" id="JAMYZZ010000011">
    <property type="protein sequence ID" value="MCP1258537.1"/>
    <property type="molecule type" value="Genomic_DNA"/>
</dbReference>
<dbReference type="Proteomes" id="UP001523528">
    <property type="component" value="Unassembled WGS sequence"/>
</dbReference>
<feature type="region of interest" description="Disordered" evidence="1">
    <location>
        <begin position="101"/>
        <end position="177"/>
    </location>
</feature>
<evidence type="ECO:0000256" key="1">
    <source>
        <dbReference type="SAM" id="MobiDB-lite"/>
    </source>
</evidence>
<accession>A0ABT1F001</accession>
<organism evidence="2 3">
    <name type="scientific">Acetobacter lambici</name>
    <dbReference type="NCBI Taxonomy" id="1332824"/>
    <lineage>
        <taxon>Bacteria</taxon>
        <taxon>Pseudomonadati</taxon>
        <taxon>Pseudomonadota</taxon>
        <taxon>Alphaproteobacteria</taxon>
        <taxon>Acetobacterales</taxon>
        <taxon>Acetobacteraceae</taxon>
        <taxon>Acetobacter</taxon>
    </lineage>
</organism>
<proteinExistence type="predicted"/>
<name>A0ABT1F001_9PROT</name>
<comment type="caution">
    <text evidence="2">The sequence shown here is derived from an EMBL/GenBank/DDBJ whole genome shotgun (WGS) entry which is preliminary data.</text>
</comment>
<evidence type="ECO:0000313" key="2">
    <source>
        <dbReference type="EMBL" id="MCP1258537.1"/>
    </source>
</evidence>
<protein>
    <submittedName>
        <fullName evidence="2">YdaU family protein</fullName>
    </submittedName>
</protein>
<sequence length="281" mass="31180">MALDVTRLMDSDIFALSSGDEFKAAIALWCKAWLQVPAASLPDDDRVLAHLSCSGSKWKKVKPMALRGWVKCADGRLYHSVVAEKALLAWKARVAQRERAAKRWQKQEKSQGSTEVVSNKDADAHATEDATACENTMPRHTPGISHGNARDRDRDRDRESNIPSLRSGPPEPVAEPDQPIDARTLLFREGKTLLHHMTGKSDAQCGNLIGRWLKTCRDRCDLLLSIVREAAEQRPADAVSWIEGAVRHRTSKGPDAIASQWNLEGYDLDAGLENLNTEVVK</sequence>
<dbReference type="RefSeq" id="WP_253543906.1">
    <property type="nucleotide sequence ID" value="NZ_JAMYZY010000023.1"/>
</dbReference>
<feature type="compositionally biased region" description="Basic and acidic residues" evidence="1">
    <location>
        <begin position="148"/>
        <end position="160"/>
    </location>
</feature>
<keyword evidence="3" id="KW-1185">Reference proteome</keyword>
<evidence type="ECO:0000313" key="3">
    <source>
        <dbReference type="Proteomes" id="UP001523528"/>
    </source>
</evidence>
<dbReference type="InterPro" id="IPR010781">
    <property type="entry name" value="DUF1376"/>
</dbReference>
<dbReference type="Pfam" id="PF07120">
    <property type="entry name" value="DUF1376"/>
    <property type="match status" value="1"/>
</dbReference>
<feature type="compositionally biased region" description="Basic and acidic residues" evidence="1">
    <location>
        <begin position="118"/>
        <end position="128"/>
    </location>
</feature>
<gene>
    <name evidence="2" type="ORF">NKW50_08025</name>
</gene>
<reference evidence="2 3" key="1">
    <citation type="submission" date="2022-06" db="EMBL/GenBank/DDBJ databases">
        <title>Acetobacer genomes from food samples.</title>
        <authorList>
            <person name="Sombolestani A."/>
        </authorList>
    </citation>
    <scope>NUCLEOTIDE SEQUENCE [LARGE SCALE GENOMIC DNA]</scope>
    <source>
        <strain evidence="2 3">R-83285</strain>
    </source>
</reference>